<evidence type="ECO:0000256" key="5">
    <source>
        <dbReference type="ARBA" id="ARBA00029447"/>
    </source>
</evidence>
<dbReference type="GO" id="GO:0005886">
    <property type="term" value="C:plasma membrane"/>
    <property type="evidence" value="ECO:0007669"/>
    <property type="project" value="TreeGrafter"/>
</dbReference>
<reference evidence="11" key="1">
    <citation type="submission" date="2015-06" db="EMBL/GenBank/DDBJ databases">
        <authorList>
            <person name="Urmite Genomes"/>
        </authorList>
    </citation>
    <scope>NUCLEOTIDE SEQUENCE [LARGE SCALE GENOMIC DNA]</scope>
    <source>
        <strain evidence="11">CSUR P1867</strain>
    </source>
</reference>
<keyword evidence="7" id="KW-1133">Transmembrane helix</keyword>
<evidence type="ECO:0000256" key="3">
    <source>
        <dbReference type="ARBA" id="ARBA00022500"/>
    </source>
</evidence>
<feature type="transmembrane region" description="Helical" evidence="7">
    <location>
        <begin position="183"/>
        <end position="205"/>
    </location>
</feature>
<evidence type="ECO:0000256" key="4">
    <source>
        <dbReference type="ARBA" id="ARBA00023224"/>
    </source>
</evidence>
<evidence type="ECO:0000256" key="2">
    <source>
        <dbReference type="ARBA" id="ARBA00022481"/>
    </source>
</evidence>
<evidence type="ECO:0000256" key="1">
    <source>
        <dbReference type="ARBA" id="ARBA00004370"/>
    </source>
</evidence>
<keyword evidence="4 6" id="KW-0807">Transducer</keyword>
<evidence type="ECO:0000259" key="9">
    <source>
        <dbReference type="PROSITE" id="PS50885"/>
    </source>
</evidence>
<name>A0A0G4QA12_9GAMM</name>
<evidence type="ECO:0000259" key="8">
    <source>
        <dbReference type="PROSITE" id="PS50111"/>
    </source>
</evidence>
<dbReference type="Gene3D" id="1.10.287.950">
    <property type="entry name" value="Methyl-accepting chemotaxis protein"/>
    <property type="match status" value="1"/>
</dbReference>
<dbReference type="SMART" id="SM00304">
    <property type="entry name" value="HAMP"/>
    <property type="match status" value="1"/>
</dbReference>
<dbReference type="SUPFAM" id="SSF58104">
    <property type="entry name" value="Methyl-accepting chemotaxis protein (MCP) signaling domain"/>
    <property type="match status" value="1"/>
</dbReference>
<dbReference type="PROSITE" id="PS50111">
    <property type="entry name" value="CHEMOTAXIS_TRANSDUC_2"/>
    <property type="match status" value="1"/>
</dbReference>
<evidence type="ECO:0000313" key="10">
    <source>
        <dbReference type="EMBL" id="CRL62690.1"/>
    </source>
</evidence>
<feature type="domain" description="Methyl-accepting transducer" evidence="8">
    <location>
        <begin position="264"/>
        <end position="493"/>
    </location>
</feature>
<comment type="similarity">
    <text evidence="5">Belongs to the methyl-accepting chemotaxis (MCP) protein family.</text>
</comment>
<proteinExistence type="inferred from homology"/>
<evidence type="ECO:0000313" key="11">
    <source>
        <dbReference type="Proteomes" id="UP000183920"/>
    </source>
</evidence>
<keyword evidence="2" id="KW-0488">Methylation</keyword>
<dbReference type="Pfam" id="PF00015">
    <property type="entry name" value="MCPsignal"/>
    <property type="match status" value="1"/>
</dbReference>
<evidence type="ECO:0000256" key="6">
    <source>
        <dbReference type="PROSITE-ProRule" id="PRU00284"/>
    </source>
</evidence>
<feature type="transmembrane region" description="Helical" evidence="7">
    <location>
        <begin position="12"/>
        <end position="30"/>
    </location>
</feature>
<keyword evidence="3" id="KW-0145">Chemotaxis</keyword>
<comment type="subcellular location">
    <subcellularLocation>
        <location evidence="1">Membrane</location>
    </subcellularLocation>
</comment>
<dbReference type="Proteomes" id="UP000183920">
    <property type="component" value="Unassembled WGS sequence"/>
</dbReference>
<dbReference type="InterPro" id="IPR003660">
    <property type="entry name" value="HAMP_dom"/>
</dbReference>
<dbReference type="EMBL" id="CVRY01000004">
    <property type="protein sequence ID" value="CRL62690.1"/>
    <property type="molecule type" value="Genomic_DNA"/>
</dbReference>
<organism evidence="10 11">
    <name type="scientific">Proteus penneri</name>
    <dbReference type="NCBI Taxonomy" id="102862"/>
    <lineage>
        <taxon>Bacteria</taxon>
        <taxon>Pseudomonadati</taxon>
        <taxon>Pseudomonadota</taxon>
        <taxon>Gammaproteobacteria</taxon>
        <taxon>Enterobacterales</taxon>
        <taxon>Morganellaceae</taxon>
        <taxon>Proteus</taxon>
    </lineage>
</organism>
<dbReference type="PANTHER" id="PTHR43531">
    <property type="entry name" value="PROTEIN ICFG"/>
    <property type="match status" value="1"/>
</dbReference>
<protein>
    <submittedName>
        <fullName evidence="10">Methyl-accepting chemotaxis protein I</fullName>
    </submittedName>
</protein>
<dbReference type="PANTHER" id="PTHR43531:SF14">
    <property type="entry name" value="METHYL-ACCEPTING CHEMOTAXIS PROTEIN I-RELATED"/>
    <property type="match status" value="1"/>
</dbReference>
<dbReference type="SMART" id="SM00283">
    <property type="entry name" value="MA"/>
    <property type="match status" value="1"/>
</dbReference>
<dbReference type="GO" id="GO:0004888">
    <property type="term" value="F:transmembrane signaling receptor activity"/>
    <property type="evidence" value="ECO:0007669"/>
    <property type="project" value="TreeGrafter"/>
</dbReference>
<keyword evidence="7" id="KW-0472">Membrane</keyword>
<evidence type="ECO:0000256" key="7">
    <source>
        <dbReference type="SAM" id="Phobius"/>
    </source>
</evidence>
<dbReference type="RefSeq" id="WP_139053351.1">
    <property type="nucleotide sequence ID" value="NZ_CVRY01000004.1"/>
</dbReference>
<gene>
    <name evidence="10" type="primary">tsr_4</name>
    <name evidence="10" type="ORF">BN1804_02091</name>
</gene>
<dbReference type="GO" id="GO:0006935">
    <property type="term" value="P:chemotaxis"/>
    <property type="evidence" value="ECO:0007669"/>
    <property type="project" value="UniProtKB-KW"/>
</dbReference>
<dbReference type="Pfam" id="PF00672">
    <property type="entry name" value="HAMP"/>
    <property type="match status" value="1"/>
</dbReference>
<sequence length="532" mass="58737">MFKNISIEKTVKVMLAILFALIMSIIYFSYDASTRSYNNFVSSNSLSQQMLLMGKARYQMAVIRANINGLDGQLRVNEKPSAKYFHQTAEYIAITREEIHRWADTEKLTLEGRELADDMTKRFDELLDIFTGALDRLRKGELTTHSASAKMDELNDITMKYYAVANGIENSYIDIAKTSQERLMMVSISTGTIVILLFIFILRWFSHTFISNIRVLINIFSKMSQGDLSMHVENHGTNEFGLLFNEMNKMKNSLSHMISSVKNAVNTISISASEIATGNTDLSSRTEEQASALQETVASMEQIKTTVEKNADNSREASKLALTATASAQNGENVMDSVVETMHSISESAKKIADINDIINSIANQTNILSLNAAVEAARAGEQGRGFTVVASEVRNLASRSAEAAKEINELITHSVNKVNVGSQQVAQAGRSMSEIVTTINQVNDFMQQIALASNEQSMGINQIALAVSEMDTVTQQNAALVEESAAITANMDDEAHQLAKLVSQFKVDEEKKVLSRSDSIQSTEAIDIQEK</sequence>
<feature type="domain" description="HAMP" evidence="9">
    <location>
        <begin position="207"/>
        <end position="259"/>
    </location>
</feature>
<accession>A0A0G4QA12</accession>
<dbReference type="AlphaFoldDB" id="A0A0G4QA12"/>
<dbReference type="InterPro" id="IPR004089">
    <property type="entry name" value="MCPsignal_dom"/>
</dbReference>
<dbReference type="CDD" id="cd06225">
    <property type="entry name" value="HAMP"/>
    <property type="match status" value="1"/>
</dbReference>
<dbReference type="InterPro" id="IPR051310">
    <property type="entry name" value="MCP_chemotaxis"/>
</dbReference>
<keyword evidence="7" id="KW-0812">Transmembrane</keyword>
<dbReference type="PROSITE" id="PS50885">
    <property type="entry name" value="HAMP"/>
    <property type="match status" value="1"/>
</dbReference>
<dbReference type="FunFam" id="1.10.287.950:FF:000001">
    <property type="entry name" value="Methyl-accepting chemotaxis sensory transducer"/>
    <property type="match status" value="1"/>
</dbReference>
<dbReference type="CDD" id="cd11386">
    <property type="entry name" value="MCP_signal"/>
    <property type="match status" value="1"/>
</dbReference>
<dbReference type="GO" id="GO:0007165">
    <property type="term" value="P:signal transduction"/>
    <property type="evidence" value="ECO:0007669"/>
    <property type="project" value="UniProtKB-KW"/>
</dbReference>